<reference evidence="2 3" key="1">
    <citation type="submission" date="2016-04" db="EMBL/GenBank/DDBJ databases">
        <title>Genome analyses suggest a sexual origin of heterokaryosis in a supposedly ancient asexual fungus.</title>
        <authorList>
            <person name="Ropars J."/>
            <person name="Sedzielewska K."/>
            <person name="Noel J."/>
            <person name="Charron P."/>
            <person name="Farinelli L."/>
            <person name="Marton T."/>
            <person name="Kruger M."/>
            <person name="Pelin A."/>
            <person name="Brachmann A."/>
            <person name="Corradi N."/>
        </authorList>
    </citation>
    <scope>NUCLEOTIDE SEQUENCE [LARGE SCALE GENOMIC DNA]</scope>
    <source>
        <strain evidence="2 3">C2</strain>
    </source>
</reference>
<dbReference type="AlphaFoldDB" id="A0A2N1NPI7"/>
<comment type="caution">
    <text evidence="2">The sequence shown here is derived from an EMBL/GenBank/DDBJ whole genome shotgun (WGS) entry which is preliminary data.</text>
</comment>
<evidence type="ECO:0000313" key="3">
    <source>
        <dbReference type="Proteomes" id="UP000233469"/>
    </source>
</evidence>
<gene>
    <name evidence="2" type="ORF">RhiirC2_210382</name>
</gene>
<evidence type="ECO:0000256" key="1">
    <source>
        <dbReference type="SAM" id="Phobius"/>
    </source>
</evidence>
<keyword evidence="1" id="KW-0812">Transmembrane</keyword>
<dbReference type="Proteomes" id="UP000233469">
    <property type="component" value="Unassembled WGS sequence"/>
</dbReference>
<feature type="transmembrane region" description="Helical" evidence="1">
    <location>
        <begin position="16"/>
        <end position="36"/>
    </location>
</feature>
<sequence>MKKIATGILLFTKNCLLFINGVLVAYVVYIALLILIEGNRDTKRASKEGNIPL</sequence>
<accession>A0A2N1NPI7</accession>
<keyword evidence="1" id="KW-0472">Membrane</keyword>
<protein>
    <submittedName>
        <fullName evidence="2">Uncharacterized protein</fullName>
    </submittedName>
</protein>
<keyword evidence="1" id="KW-1133">Transmembrane helix</keyword>
<proteinExistence type="predicted"/>
<reference evidence="2 3" key="2">
    <citation type="submission" date="2017-10" db="EMBL/GenBank/DDBJ databases">
        <title>Extensive intraspecific genome diversity in a model arbuscular mycorrhizal fungus.</title>
        <authorList>
            <person name="Chen E.C.H."/>
            <person name="Morin E."/>
            <person name="Baudet D."/>
            <person name="Noel J."/>
            <person name="Ndikumana S."/>
            <person name="Charron P."/>
            <person name="St-Onge C."/>
            <person name="Giorgi J."/>
            <person name="Grigoriev I.V."/>
            <person name="Roux C."/>
            <person name="Martin F.M."/>
            <person name="Corradi N."/>
        </authorList>
    </citation>
    <scope>NUCLEOTIDE SEQUENCE [LARGE SCALE GENOMIC DNA]</scope>
    <source>
        <strain evidence="2 3">C2</strain>
    </source>
</reference>
<name>A0A2N1NPI7_9GLOM</name>
<evidence type="ECO:0000313" key="2">
    <source>
        <dbReference type="EMBL" id="PKK75822.1"/>
    </source>
</evidence>
<dbReference type="EMBL" id="LLXL01000219">
    <property type="protein sequence ID" value="PKK75822.1"/>
    <property type="molecule type" value="Genomic_DNA"/>
</dbReference>
<organism evidence="2 3">
    <name type="scientific">Rhizophagus irregularis</name>
    <dbReference type="NCBI Taxonomy" id="588596"/>
    <lineage>
        <taxon>Eukaryota</taxon>
        <taxon>Fungi</taxon>
        <taxon>Fungi incertae sedis</taxon>
        <taxon>Mucoromycota</taxon>
        <taxon>Glomeromycotina</taxon>
        <taxon>Glomeromycetes</taxon>
        <taxon>Glomerales</taxon>
        <taxon>Glomeraceae</taxon>
        <taxon>Rhizophagus</taxon>
    </lineage>
</organism>